<gene>
    <name evidence="2" type="ORF">IOK49_03995</name>
</gene>
<keyword evidence="1" id="KW-1133">Transmembrane helix</keyword>
<sequence length="238" mass="27672">MIVLIGPQGSGKTTLAKLLVEELRAQGFRPCIVKMIDYTMFHILFLRFVNRLVWDNVVYVKFYENLPPQKSASPTIFRRFLSLLVVLHMFGLVMSLLKLRLFRLVRRCRIIVDDEGFIFKQLPDLLFLVAYSKPGVRELKLAGMFSKLSVVLARNTLRGGVIVRVKAPYSVLRERYARRGLIEPRSYIEFQDRVYDIVLRYLSVLCNDCRHVEVDGVGDVMRHLKQAFNAIITHEDHE</sequence>
<name>A0A843ADU2_9CREN</name>
<dbReference type="InterPro" id="IPR027417">
    <property type="entry name" value="P-loop_NTPase"/>
</dbReference>
<comment type="caution">
    <text evidence="2">The sequence shown here is derived from an EMBL/GenBank/DDBJ whole genome shotgun (WGS) entry which is preliminary data.</text>
</comment>
<accession>A0A843ADU2</accession>
<evidence type="ECO:0000313" key="3">
    <source>
        <dbReference type="Proteomes" id="UP000652307"/>
    </source>
</evidence>
<dbReference type="Proteomes" id="UP000652307">
    <property type="component" value="Unassembled WGS sequence"/>
</dbReference>
<feature type="transmembrane region" description="Helical" evidence="1">
    <location>
        <begin position="76"/>
        <end position="97"/>
    </location>
</feature>
<evidence type="ECO:0000313" key="2">
    <source>
        <dbReference type="EMBL" id="MBE9391236.1"/>
    </source>
</evidence>
<organism evidence="2 3">
    <name type="scientific">Fervidicoccus fontis</name>
    <dbReference type="NCBI Taxonomy" id="683846"/>
    <lineage>
        <taxon>Archaea</taxon>
        <taxon>Thermoproteota</taxon>
        <taxon>Thermoprotei</taxon>
        <taxon>Fervidicoccales</taxon>
        <taxon>Fervidicoccaceae</taxon>
        <taxon>Fervidicoccus</taxon>
    </lineage>
</organism>
<keyword evidence="1" id="KW-0472">Membrane</keyword>
<dbReference type="EMBL" id="JADEZV010000002">
    <property type="protein sequence ID" value="MBE9391236.1"/>
    <property type="molecule type" value="Genomic_DNA"/>
</dbReference>
<dbReference type="AlphaFoldDB" id="A0A843ADU2"/>
<protein>
    <submittedName>
        <fullName evidence="2">Uncharacterized protein</fullName>
    </submittedName>
</protein>
<evidence type="ECO:0000256" key="1">
    <source>
        <dbReference type="SAM" id="Phobius"/>
    </source>
</evidence>
<dbReference type="RefSeq" id="WP_193803647.1">
    <property type="nucleotide sequence ID" value="NZ_JADEZV010000002.1"/>
</dbReference>
<keyword evidence="1" id="KW-0812">Transmembrane</keyword>
<proteinExistence type="predicted"/>
<dbReference type="Gene3D" id="3.40.50.300">
    <property type="entry name" value="P-loop containing nucleotide triphosphate hydrolases"/>
    <property type="match status" value="1"/>
</dbReference>
<dbReference type="SUPFAM" id="SSF52540">
    <property type="entry name" value="P-loop containing nucleoside triphosphate hydrolases"/>
    <property type="match status" value="1"/>
</dbReference>
<reference evidence="2" key="1">
    <citation type="submission" date="2020-10" db="EMBL/GenBank/DDBJ databases">
        <title>Fervidococcus fontis strain 3639Fd - the first crenarchaeon capable of growth on lipids.</title>
        <authorList>
            <person name="Kochetkova T.V."/>
            <person name="Elcheninov A.G."/>
            <person name="Toschakov S.V."/>
            <person name="Kublanov I.V."/>
        </authorList>
    </citation>
    <scope>NUCLEOTIDE SEQUENCE</scope>
    <source>
        <strain evidence="2">3639Fd</strain>
    </source>
</reference>